<dbReference type="Proteomes" id="UP000218505">
    <property type="component" value="Chromosome"/>
</dbReference>
<dbReference type="KEGG" id="apre:CNX65_14845"/>
<sequence length="135" mass="14873">MSGFIGRGWGFPLGVDARGGIGMVEREQEIQEAVRLILGTAPGERPMRPEFGCGIHDLVFASADGATAGDISREVRTALERWEPRIEVTDVVVAFDAVDTGTLYIDVRYLIRSTNDPRNLVFPFYTIPSEESEVV</sequence>
<dbReference type="RefSeq" id="WP_096493531.1">
    <property type="nucleotide sequence ID" value="NZ_CP023445.1"/>
</dbReference>
<keyword evidence="3" id="KW-1185">Reference proteome</keyword>
<feature type="domain" description="IraD/Gp25-like" evidence="1">
    <location>
        <begin position="25"/>
        <end position="115"/>
    </location>
</feature>
<accession>A0A290Z604</accession>
<gene>
    <name evidence="2" type="ORF">CNX65_14845</name>
</gene>
<dbReference type="Pfam" id="PF04965">
    <property type="entry name" value="GPW_gp25"/>
    <property type="match status" value="1"/>
</dbReference>
<evidence type="ECO:0000313" key="3">
    <source>
        <dbReference type="Proteomes" id="UP000218505"/>
    </source>
</evidence>
<dbReference type="AlphaFoldDB" id="A0A290Z604"/>
<organism evidence="2 3">
    <name type="scientific">Actinosynnema pretiosum</name>
    <dbReference type="NCBI Taxonomy" id="42197"/>
    <lineage>
        <taxon>Bacteria</taxon>
        <taxon>Bacillati</taxon>
        <taxon>Actinomycetota</taxon>
        <taxon>Actinomycetes</taxon>
        <taxon>Pseudonocardiales</taxon>
        <taxon>Pseudonocardiaceae</taxon>
        <taxon>Actinosynnema</taxon>
    </lineage>
</organism>
<dbReference type="Gene3D" id="3.10.450.40">
    <property type="match status" value="1"/>
</dbReference>
<dbReference type="SUPFAM" id="SSF160719">
    <property type="entry name" value="gpW/gp25-like"/>
    <property type="match status" value="1"/>
</dbReference>
<proteinExistence type="predicted"/>
<dbReference type="InterPro" id="IPR007048">
    <property type="entry name" value="IraD/Gp25-like"/>
</dbReference>
<evidence type="ECO:0000313" key="2">
    <source>
        <dbReference type="EMBL" id="ATE54412.1"/>
    </source>
</evidence>
<name>A0A290Z604_9PSEU</name>
<protein>
    <submittedName>
        <fullName evidence="2">Baseplate protein</fullName>
    </submittedName>
</protein>
<evidence type="ECO:0000259" key="1">
    <source>
        <dbReference type="Pfam" id="PF04965"/>
    </source>
</evidence>
<dbReference type="EMBL" id="CP023445">
    <property type="protein sequence ID" value="ATE54412.1"/>
    <property type="molecule type" value="Genomic_DNA"/>
</dbReference>
<reference evidence="2" key="1">
    <citation type="submission" date="2017-09" db="EMBL/GenBank/DDBJ databases">
        <title>Complete Genome Sequence of ansamitocin-producing Bacterium Actinosynnema pretiosum X47.</title>
        <authorList>
            <person name="Cao G."/>
            <person name="Zong G."/>
            <person name="Zhong C."/>
            <person name="Fu J."/>
        </authorList>
    </citation>
    <scope>NUCLEOTIDE SEQUENCE [LARGE SCALE GENOMIC DNA]</scope>
    <source>
        <strain evidence="2">X47</strain>
    </source>
</reference>